<reference evidence="1" key="1">
    <citation type="journal article" date="2019" name="bioRxiv">
        <title>The Genome of the Zebra Mussel, Dreissena polymorpha: A Resource for Invasive Species Research.</title>
        <authorList>
            <person name="McCartney M.A."/>
            <person name="Auch B."/>
            <person name="Kono T."/>
            <person name="Mallez S."/>
            <person name="Zhang Y."/>
            <person name="Obille A."/>
            <person name="Becker A."/>
            <person name="Abrahante J.E."/>
            <person name="Garbe J."/>
            <person name="Badalamenti J.P."/>
            <person name="Herman A."/>
            <person name="Mangelson H."/>
            <person name="Liachko I."/>
            <person name="Sullivan S."/>
            <person name="Sone E.D."/>
            <person name="Koren S."/>
            <person name="Silverstein K.A.T."/>
            <person name="Beckman K.B."/>
            <person name="Gohl D.M."/>
        </authorList>
    </citation>
    <scope>NUCLEOTIDE SEQUENCE</scope>
    <source>
        <strain evidence="1">Duluth1</strain>
        <tissue evidence="1">Whole animal</tissue>
    </source>
</reference>
<gene>
    <name evidence="1" type="ORF">DPMN_095279</name>
</gene>
<organism evidence="1 2">
    <name type="scientific">Dreissena polymorpha</name>
    <name type="common">Zebra mussel</name>
    <name type="synonym">Mytilus polymorpha</name>
    <dbReference type="NCBI Taxonomy" id="45954"/>
    <lineage>
        <taxon>Eukaryota</taxon>
        <taxon>Metazoa</taxon>
        <taxon>Spiralia</taxon>
        <taxon>Lophotrochozoa</taxon>
        <taxon>Mollusca</taxon>
        <taxon>Bivalvia</taxon>
        <taxon>Autobranchia</taxon>
        <taxon>Heteroconchia</taxon>
        <taxon>Euheterodonta</taxon>
        <taxon>Imparidentia</taxon>
        <taxon>Neoheterodontei</taxon>
        <taxon>Myida</taxon>
        <taxon>Dreissenoidea</taxon>
        <taxon>Dreissenidae</taxon>
        <taxon>Dreissena</taxon>
    </lineage>
</organism>
<proteinExistence type="predicted"/>
<accession>A0A9D4L954</accession>
<name>A0A9D4L954_DREPO</name>
<dbReference type="Proteomes" id="UP000828390">
    <property type="component" value="Unassembled WGS sequence"/>
</dbReference>
<evidence type="ECO:0000313" key="2">
    <source>
        <dbReference type="Proteomes" id="UP000828390"/>
    </source>
</evidence>
<dbReference type="EMBL" id="JAIWYP010000003">
    <property type="protein sequence ID" value="KAH3852761.1"/>
    <property type="molecule type" value="Genomic_DNA"/>
</dbReference>
<comment type="caution">
    <text evidence="1">The sequence shown here is derived from an EMBL/GenBank/DDBJ whole genome shotgun (WGS) entry which is preliminary data.</text>
</comment>
<dbReference type="AlphaFoldDB" id="A0A9D4L954"/>
<keyword evidence="2" id="KW-1185">Reference proteome</keyword>
<protein>
    <submittedName>
        <fullName evidence="1">Uncharacterized protein</fullName>
    </submittedName>
</protein>
<sequence length="123" mass="14717">MRESTCDIITAIFEQYKYRVSLSVSHKESSIYGIPLMPSLLHIKIQWARIRERESTMTIMRQYDDDSATIRWRECENAMARMRKRHTTMTTMRQCDDDSATIRWRQCDSTIAIMQECENARER</sequence>
<evidence type="ECO:0000313" key="1">
    <source>
        <dbReference type="EMBL" id="KAH3852761.1"/>
    </source>
</evidence>
<reference evidence="1" key="2">
    <citation type="submission" date="2020-11" db="EMBL/GenBank/DDBJ databases">
        <authorList>
            <person name="McCartney M.A."/>
            <person name="Auch B."/>
            <person name="Kono T."/>
            <person name="Mallez S."/>
            <person name="Becker A."/>
            <person name="Gohl D.M."/>
            <person name="Silverstein K.A.T."/>
            <person name="Koren S."/>
            <person name="Bechman K.B."/>
            <person name="Herman A."/>
            <person name="Abrahante J.E."/>
            <person name="Garbe J."/>
        </authorList>
    </citation>
    <scope>NUCLEOTIDE SEQUENCE</scope>
    <source>
        <strain evidence="1">Duluth1</strain>
        <tissue evidence="1">Whole animal</tissue>
    </source>
</reference>